<keyword evidence="2" id="KW-1185">Reference proteome</keyword>
<protein>
    <submittedName>
        <fullName evidence="1">Uncharacterized protein</fullName>
    </submittedName>
</protein>
<sequence length="55" mass="5969">MKYTSVGIEEIEGGCYVYAEWSSDGLESGGLLCTAYDVDGGVVSIPISLFWFCHL</sequence>
<evidence type="ECO:0000313" key="1">
    <source>
        <dbReference type="EMBL" id="QTL40589.1"/>
    </source>
</evidence>
<evidence type="ECO:0000313" key="2">
    <source>
        <dbReference type="Proteomes" id="UP000665047"/>
    </source>
</evidence>
<gene>
    <name evidence="1" type="ORF">HGO23_04140</name>
</gene>
<dbReference type="RefSeq" id="WP_209028055.1">
    <property type="nucleotide sequence ID" value="NZ_CP072455.1"/>
</dbReference>
<accession>A0ABX7VIL5</accession>
<dbReference type="Proteomes" id="UP000665047">
    <property type="component" value="Chromosome"/>
</dbReference>
<reference evidence="1 2" key="1">
    <citation type="submission" date="2021-03" db="EMBL/GenBank/DDBJ databases">
        <title>Complete Genome Sequence Data of Xenorhabdus budapestensis strain C72, a Candidate Biological Control Agent, from China.</title>
        <authorList>
            <person name="LI B."/>
            <person name="WANG S."/>
            <person name="QIU D."/>
        </authorList>
    </citation>
    <scope>NUCLEOTIDE SEQUENCE [LARGE SCALE GENOMIC DNA]</scope>
    <source>
        <strain evidence="1 2">C-7-2</strain>
    </source>
</reference>
<name>A0ABX7VIL5_XENBU</name>
<organism evidence="1 2">
    <name type="scientific">Xenorhabdus budapestensis</name>
    <dbReference type="NCBI Taxonomy" id="290110"/>
    <lineage>
        <taxon>Bacteria</taxon>
        <taxon>Pseudomonadati</taxon>
        <taxon>Pseudomonadota</taxon>
        <taxon>Gammaproteobacteria</taxon>
        <taxon>Enterobacterales</taxon>
        <taxon>Morganellaceae</taxon>
        <taxon>Xenorhabdus</taxon>
    </lineage>
</organism>
<dbReference type="EMBL" id="CP072455">
    <property type="protein sequence ID" value="QTL40589.1"/>
    <property type="molecule type" value="Genomic_DNA"/>
</dbReference>
<proteinExistence type="predicted"/>